<protein>
    <submittedName>
        <fullName evidence="2">Uncharacterized protein</fullName>
    </submittedName>
</protein>
<dbReference type="OrthoDB" id="5337308at2759"/>
<accession>A0A9P4QMM8</accession>
<evidence type="ECO:0000256" key="1">
    <source>
        <dbReference type="SAM" id="SignalP"/>
    </source>
</evidence>
<name>A0A9P4QMM8_9PLEO</name>
<dbReference type="Proteomes" id="UP000799444">
    <property type="component" value="Unassembled WGS sequence"/>
</dbReference>
<gene>
    <name evidence="2" type="ORF">EJ04DRAFT_569551</name>
</gene>
<comment type="caution">
    <text evidence="2">The sequence shown here is derived from an EMBL/GenBank/DDBJ whole genome shotgun (WGS) entry which is preliminary data.</text>
</comment>
<reference evidence="2" key="1">
    <citation type="journal article" date="2020" name="Stud. Mycol.">
        <title>101 Dothideomycetes genomes: a test case for predicting lifestyles and emergence of pathogens.</title>
        <authorList>
            <person name="Haridas S."/>
            <person name="Albert R."/>
            <person name="Binder M."/>
            <person name="Bloem J."/>
            <person name="Labutti K."/>
            <person name="Salamov A."/>
            <person name="Andreopoulos B."/>
            <person name="Baker S."/>
            <person name="Barry K."/>
            <person name="Bills G."/>
            <person name="Bluhm B."/>
            <person name="Cannon C."/>
            <person name="Castanera R."/>
            <person name="Culley D."/>
            <person name="Daum C."/>
            <person name="Ezra D."/>
            <person name="Gonzalez J."/>
            <person name="Henrissat B."/>
            <person name="Kuo A."/>
            <person name="Liang C."/>
            <person name="Lipzen A."/>
            <person name="Lutzoni F."/>
            <person name="Magnuson J."/>
            <person name="Mondo S."/>
            <person name="Nolan M."/>
            <person name="Ohm R."/>
            <person name="Pangilinan J."/>
            <person name="Park H.-J."/>
            <person name="Ramirez L."/>
            <person name="Alfaro M."/>
            <person name="Sun H."/>
            <person name="Tritt A."/>
            <person name="Yoshinaga Y."/>
            <person name="Zwiers L.-H."/>
            <person name="Turgeon B."/>
            <person name="Goodwin S."/>
            <person name="Spatafora J."/>
            <person name="Crous P."/>
            <person name="Grigoriev I."/>
        </authorList>
    </citation>
    <scope>NUCLEOTIDE SEQUENCE</scope>
    <source>
        <strain evidence="2">CBS 125425</strain>
    </source>
</reference>
<evidence type="ECO:0000313" key="2">
    <source>
        <dbReference type="EMBL" id="KAF2728425.1"/>
    </source>
</evidence>
<keyword evidence="3" id="KW-1185">Reference proteome</keyword>
<feature type="signal peptide" evidence="1">
    <location>
        <begin position="1"/>
        <end position="22"/>
    </location>
</feature>
<keyword evidence="1" id="KW-0732">Signal</keyword>
<evidence type="ECO:0000313" key="3">
    <source>
        <dbReference type="Proteomes" id="UP000799444"/>
    </source>
</evidence>
<proteinExistence type="predicted"/>
<organism evidence="2 3">
    <name type="scientific">Polyplosphaeria fusca</name>
    <dbReference type="NCBI Taxonomy" id="682080"/>
    <lineage>
        <taxon>Eukaryota</taxon>
        <taxon>Fungi</taxon>
        <taxon>Dikarya</taxon>
        <taxon>Ascomycota</taxon>
        <taxon>Pezizomycotina</taxon>
        <taxon>Dothideomycetes</taxon>
        <taxon>Pleosporomycetidae</taxon>
        <taxon>Pleosporales</taxon>
        <taxon>Tetraplosphaeriaceae</taxon>
        <taxon>Polyplosphaeria</taxon>
    </lineage>
</organism>
<sequence length="363" mass="40315">MAMKMINLFTAILGLLILFASARVVRKPIAHSEGALLSKPNHTFNGLTSAHHTSGSITQLLSARREILFNLSTTPAGPTLIRLDDKAWDGLVCKGAVLFNAMGLDDTEAWKMFKPERPQAASDFHDFPHEFVKWSYDVRDQDAESILADMEEYQSMFHGISVSGEIEDWSVTRIWHVSDYDAASRNGPRAISQQTYQVDGKSYRSTGALYSIAMNKKDGMIMILISFSPSYMGNRLKPPVTEGFPDLQRLCDIVWGVKSGLGGGQIKYYLIQEVENDLSQEAIELVYKNAGKVPTEWPGVKITPPSDDAKALMATPSGVGAAFLLIQHKNQLGKTNKVKEIVLFHHWFEDGSQGSPCMLFKIE</sequence>
<dbReference type="EMBL" id="ML996281">
    <property type="protein sequence ID" value="KAF2728425.1"/>
    <property type="molecule type" value="Genomic_DNA"/>
</dbReference>
<dbReference type="AlphaFoldDB" id="A0A9P4QMM8"/>
<feature type="chain" id="PRO_5040179792" evidence="1">
    <location>
        <begin position="23"/>
        <end position="363"/>
    </location>
</feature>